<dbReference type="GO" id="GO:0005829">
    <property type="term" value="C:cytosol"/>
    <property type="evidence" value="ECO:0007669"/>
    <property type="project" value="TreeGrafter"/>
</dbReference>
<dbReference type="EMBL" id="CAFAAG010000051">
    <property type="protein sequence ID" value="CAB4793025.1"/>
    <property type="molecule type" value="Genomic_DNA"/>
</dbReference>
<accession>A0A6J6X9Y3</accession>
<reference evidence="6" key="1">
    <citation type="submission" date="2020-05" db="EMBL/GenBank/DDBJ databases">
        <authorList>
            <person name="Chiriac C."/>
            <person name="Salcher M."/>
            <person name="Ghai R."/>
            <person name="Kavagutti S V."/>
        </authorList>
    </citation>
    <scope>NUCLEOTIDE SEQUENCE</scope>
</reference>
<evidence type="ECO:0000256" key="3">
    <source>
        <dbReference type="ARBA" id="ARBA00023157"/>
    </source>
</evidence>
<dbReference type="GO" id="GO:0015035">
    <property type="term" value="F:protein-disulfide reductase activity"/>
    <property type="evidence" value="ECO:0007669"/>
    <property type="project" value="InterPro"/>
</dbReference>
<keyword evidence="3" id="KW-1015">Disulfide bond</keyword>
<keyword evidence="2" id="KW-0249">Electron transport</keyword>
<evidence type="ECO:0000313" key="6">
    <source>
        <dbReference type="EMBL" id="CAB4793025.1"/>
    </source>
</evidence>
<dbReference type="PRINTS" id="PR00421">
    <property type="entry name" value="THIOREDOXIN"/>
</dbReference>
<feature type="domain" description="Thioredoxin" evidence="5">
    <location>
        <begin position="1"/>
        <end position="109"/>
    </location>
</feature>
<gene>
    <name evidence="6" type="ORF">UFOPK2975_00782</name>
</gene>
<dbReference type="InterPro" id="IPR017937">
    <property type="entry name" value="Thioredoxin_CS"/>
</dbReference>
<dbReference type="CDD" id="cd02947">
    <property type="entry name" value="TRX_family"/>
    <property type="match status" value="1"/>
</dbReference>
<name>A0A6J6X9Y3_9ZZZZ</name>
<dbReference type="InterPro" id="IPR036249">
    <property type="entry name" value="Thioredoxin-like_sf"/>
</dbReference>
<evidence type="ECO:0000256" key="1">
    <source>
        <dbReference type="ARBA" id="ARBA00022448"/>
    </source>
</evidence>
<dbReference type="GO" id="GO:0045454">
    <property type="term" value="P:cell redox homeostasis"/>
    <property type="evidence" value="ECO:0007669"/>
    <property type="project" value="TreeGrafter"/>
</dbReference>
<dbReference type="FunFam" id="3.40.30.10:FF:000001">
    <property type="entry name" value="Thioredoxin"/>
    <property type="match status" value="1"/>
</dbReference>
<dbReference type="InterPro" id="IPR013766">
    <property type="entry name" value="Thioredoxin_domain"/>
</dbReference>
<proteinExistence type="predicted"/>
<evidence type="ECO:0000256" key="2">
    <source>
        <dbReference type="ARBA" id="ARBA00022982"/>
    </source>
</evidence>
<sequence length="112" mass="12085">MADGIITLTSNSFDETVKSSTTPILVDFWAEWCGPCKAIAPVLKELSTELAGKVTIAKLDVDAHGDIAQRFSVMSIPTLLIFNNGEVQKRLVGAKGKGQLLQELAEFLPTSH</sequence>
<dbReference type="PANTHER" id="PTHR45663:SF11">
    <property type="entry name" value="GEO12009P1"/>
    <property type="match status" value="1"/>
</dbReference>
<dbReference type="NCBIfam" id="TIGR01068">
    <property type="entry name" value="thioredoxin"/>
    <property type="match status" value="1"/>
</dbReference>
<keyword evidence="1" id="KW-0813">Transport</keyword>
<dbReference type="Pfam" id="PF00085">
    <property type="entry name" value="Thioredoxin"/>
    <property type="match status" value="1"/>
</dbReference>
<dbReference type="PIRSF" id="PIRSF000077">
    <property type="entry name" value="Thioredoxin"/>
    <property type="match status" value="1"/>
</dbReference>
<dbReference type="Gene3D" id="3.40.30.10">
    <property type="entry name" value="Glutaredoxin"/>
    <property type="match status" value="1"/>
</dbReference>
<evidence type="ECO:0000256" key="4">
    <source>
        <dbReference type="ARBA" id="ARBA00023284"/>
    </source>
</evidence>
<dbReference type="PROSITE" id="PS51352">
    <property type="entry name" value="THIOREDOXIN_2"/>
    <property type="match status" value="1"/>
</dbReference>
<evidence type="ECO:0000259" key="5">
    <source>
        <dbReference type="PROSITE" id="PS51352"/>
    </source>
</evidence>
<dbReference type="AlphaFoldDB" id="A0A6J6X9Y3"/>
<organism evidence="6">
    <name type="scientific">freshwater metagenome</name>
    <dbReference type="NCBI Taxonomy" id="449393"/>
    <lineage>
        <taxon>unclassified sequences</taxon>
        <taxon>metagenomes</taxon>
        <taxon>ecological metagenomes</taxon>
    </lineage>
</organism>
<dbReference type="PROSITE" id="PS00194">
    <property type="entry name" value="THIOREDOXIN_1"/>
    <property type="match status" value="1"/>
</dbReference>
<protein>
    <submittedName>
        <fullName evidence="6">Unannotated protein</fullName>
    </submittedName>
</protein>
<dbReference type="PANTHER" id="PTHR45663">
    <property type="entry name" value="GEO12009P1"/>
    <property type="match status" value="1"/>
</dbReference>
<dbReference type="SUPFAM" id="SSF52833">
    <property type="entry name" value="Thioredoxin-like"/>
    <property type="match status" value="1"/>
</dbReference>
<keyword evidence="4" id="KW-0676">Redox-active center</keyword>
<dbReference type="InterPro" id="IPR005746">
    <property type="entry name" value="Thioredoxin"/>
</dbReference>